<dbReference type="InterPro" id="IPR015943">
    <property type="entry name" value="WD40/YVTN_repeat-like_dom_sf"/>
</dbReference>
<dbReference type="PROSITE" id="PS50082">
    <property type="entry name" value="WD_REPEATS_2"/>
    <property type="match status" value="1"/>
</dbReference>
<dbReference type="FunFam" id="2.130.10.10:FF:000128">
    <property type="entry name" value="WD repeat domain 46"/>
    <property type="match status" value="1"/>
</dbReference>
<dbReference type="SUPFAM" id="SSF50978">
    <property type="entry name" value="WD40 repeat-like"/>
    <property type="match status" value="1"/>
</dbReference>
<evidence type="ECO:0000256" key="7">
    <source>
        <dbReference type="ARBA" id="ARBA00064570"/>
    </source>
</evidence>
<evidence type="ECO:0000313" key="12">
    <source>
        <dbReference type="EMBL" id="KAJ8024819.1"/>
    </source>
</evidence>
<feature type="compositionally biased region" description="Basic and acidic residues" evidence="10">
    <location>
        <begin position="555"/>
        <end position="595"/>
    </location>
</feature>
<feature type="repeat" description="WD" evidence="9">
    <location>
        <begin position="350"/>
        <end position="391"/>
    </location>
</feature>
<evidence type="ECO:0000256" key="2">
    <source>
        <dbReference type="ARBA" id="ARBA00022553"/>
    </source>
</evidence>
<dbReference type="GO" id="GO:0030686">
    <property type="term" value="C:90S preribosome"/>
    <property type="evidence" value="ECO:0007669"/>
    <property type="project" value="TreeGrafter"/>
</dbReference>
<dbReference type="GO" id="GO:0000462">
    <property type="term" value="P:maturation of SSU-rRNA from tricistronic rRNA transcript (SSU-rRNA, 5.8S rRNA, LSU-rRNA)"/>
    <property type="evidence" value="ECO:0007669"/>
    <property type="project" value="TreeGrafter"/>
</dbReference>
<feature type="region of interest" description="Disordered" evidence="10">
    <location>
        <begin position="1"/>
        <end position="122"/>
    </location>
</feature>
<accession>A0A9Q0YLY0</accession>
<keyword evidence="13" id="KW-1185">Reference proteome</keyword>
<evidence type="ECO:0000256" key="1">
    <source>
        <dbReference type="ARBA" id="ARBA00004604"/>
    </source>
</evidence>
<feature type="region of interest" description="Disordered" evidence="10">
    <location>
        <begin position="545"/>
        <end position="609"/>
    </location>
</feature>
<evidence type="ECO:0000256" key="8">
    <source>
        <dbReference type="ARBA" id="ARBA00070552"/>
    </source>
</evidence>
<dbReference type="EMBL" id="JAIZAY010000018">
    <property type="protein sequence ID" value="KAJ8024819.1"/>
    <property type="molecule type" value="Genomic_DNA"/>
</dbReference>
<dbReference type="InterPro" id="IPR001680">
    <property type="entry name" value="WD40_rpt"/>
</dbReference>
<proteinExistence type="predicted"/>
<gene>
    <name evidence="12" type="ORF">HOLleu_34842</name>
</gene>
<dbReference type="GO" id="GO:0032040">
    <property type="term" value="C:small-subunit processome"/>
    <property type="evidence" value="ECO:0007669"/>
    <property type="project" value="TreeGrafter"/>
</dbReference>
<dbReference type="SMART" id="SM00320">
    <property type="entry name" value="WD40"/>
    <property type="match status" value="2"/>
</dbReference>
<evidence type="ECO:0000259" key="11">
    <source>
        <dbReference type="SMART" id="SM01033"/>
    </source>
</evidence>
<reference evidence="12" key="1">
    <citation type="submission" date="2021-10" db="EMBL/GenBank/DDBJ databases">
        <title>Tropical sea cucumber genome reveals ecological adaptation and Cuvierian tubules defense mechanism.</title>
        <authorList>
            <person name="Chen T."/>
        </authorList>
    </citation>
    <scope>NUCLEOTIDE SEQUENCE</scope>
    <source>
        <strain evidence="12">Nanhai2018</strain>
        <tissue evidence="12">Muscle</tissue>
    </source>
</reference>
<dbReference type="InterPro" id="IPR012952">
    <property type="entry name" value="BING4_C_dom"/>
</dbReference>
<organism evidence="12 13">
    <name type="scientific">Holothuria leucospilota</name>
    <name type="common">Black long sea cucumber</name>
    <name type="synonym">Mertensiothuria leucospilota</name>
    <dbReference type="NCBI Taxonomy" id="206669"/>
    <lineage>
        <taxon>Eukaryota</taxon>
        <taxon>Metazoa</taxon>
        <taxon>Echinodermata</taxon>
        <taxon>Eleutherozoa</taxon>
        <taxon>Echinozoa</taxon>
        <taxon>Holothuroidea</taxon>
        <taxon>Aspidochirotacea</taxon>
        <taxon>Aspidochirotida</taxon>
        <taxon>Holothuriidae</taxon>
        <taxon>Holothuria</taxon>
    </lineage>
</organism>
<evidence type="ECO:0000256" key="10">
    <source>
        <dbReference type="SAM" id="MobiDB-lite"/>
    </source>
</evidence>
<evidence type="ECO:0000313" key="13">
    <source>
        <dbReference type="Proteomes" id="UP001152320"/>
    </source>
</evidence>
<evidence type="ECO:0000256" key="9">
    <source>
        <dbReference type="PROSITE-ProRule" id="PRU00221"/>
    </source>
</evidence>
<keyword evidence="3 9" id="KW-0853">WD repeat</keyword>
<protein>
    <recommendedName>
        <fullName evidence="8">WD repeat-containing protein 46</fullName>
    </recommendedName>
</protein>
<feature type="compositionally biased region" description="Basic residues" evidence="10">
    <location>
        <begin position="545"/>
        <end position="554"/>
    </location>
</feature>
<comment type="function">
    <text evidence="6">Scaffold component of the nucleolar structure. Required for localization of DDX21 and NCL to the granular compartment of the nucleolus. Part of the small subunit (SSU) processome, first precursor of the small eukaryotic ribosomal subunit. During the assembly of the SSU processome in the nucleolus, many ribosome biogenesis factors, an RNA chaperone and ribosomal proteins associate with the nascent pre-rRNA and work in concert to generate RNA folding, modifications, rearrangements and cleavage as well as targeted degradation of pre-ribosomal RNA by the RNA exosome.</text>
</comment>
<dbReference type="OrthoDB" id="10251154at2759"/>
<comment type="subunit">
    <text evidence="7">Part of the small subunit (SSU) processome, composed of more than 70 proteins and the RNA chaperone small nucleolar RNA (snoRNA) U3. Interacts with DDX21, NCL, NOP2 and EBNA1BP2.</text>
</comment>
<dbReference type="PANTHER" id="PTHR14085:SF3">
    <property type="entry name" value="WD REPEAT-CONTAINING PROTEIN 46"/>
    <property type="match status" value="1"/>
</dbReference>
<dbReference type="InterPro" id="IPR036322">
    <property type="entry name" value="WD40_repeat_dom_sf"/>
</dbReference>
<evidence type="ECO:0000256" key="5">
    <source>
        <dbReference type="ARBA" id="ARBA00023242"/>
    </source>
</evidence>
<evidence type="ECO:0000256" key="3">
    <source>
        <dbReference type="ARBA" id="ARBA00022574"/>
    </source>
</evidence>
<dbReference type="SMART" id="SM01033">
    <property type="entry name" value="BING4CT"/>
    <property type="match status" value="1"/>
</dbReference>
<comment type="caution">
    <text evidence="12">The sequence shown here is derived from an EMBL/GenBank/DDBJ whole genome shotgun (WGS) entry which is preliminary data.</text>
</comment>
<dbReference type="InterPro" id="IPR040315">
    <property type="entry name" value="WDR46/Utp7"/>
</dbReference>
<dbReference type="PANTHER" id="PTHR14085">
    <property type="entry name" value="WD-REPEAT PROTEIN BING4"/>
    <property type="match status" value="1"/>
</dbReference>
<name>A0A9Q0YLY0_HOLLE</name>
<keyword evidence="5" id="KW-0539">Nucleus</keyword>
<feature type="domain" description="BING4 C-terminal" evidence="11">
    <location>
        <begin position="434"/>
        <end position="512"/>
    </location>
</feature>
<evidence type="ECO:0000256" key="4">
    <source>
        <dbReference type="ARBA" id="ARBA00022737"/>
    </source>
</evidence>
<feature type="compositionally biased region" description="Basic and acidic residues" evidence="10">
    <location>
        <begin position="27"/>
        <end position="37"/>
    </location>
</feature>
<sequence length="609" mass="68931">MFVAQHASLARSKCTQRKKMAASIGNHDMKMNQDKNKSKPSRYFQIDKEKDEDDSDTMPDLTSKNTDKNPDQLEETESSTLSSGRKRSKDPFEGPAKIPLKKVQKYSRGEALGKKKGGRTASHRWNLQKSEDGYKLAARQAARSELLLTEEPGFLEVGEGEETYEVRQSEIVSSVDIASATKHFELNLNQFGPYRMNFTRNGRHLALGGKMGHLTGIEWISKNLLFEINVMETITDIQWLHLETMLAVAQKKWLFIYDNSGIELHCIKSMSDVLRMTFLPYHFLLVGSTGYGALQYLDVSIGKLVAEIKTKLGRLNVMAQNPQNAVIHLGDSKGTVTLWTPNQPEPVVKMLCHRSAVRSIAVDAKGLYMATSGVDRTINIFDVRTYKPLQSYRIAHGANELHFSQTGLLAAASNNVVEHFKVFKDCCITSQTKPYMVHRLKDAISGLGFCPYEDVLGVSHSNGYASLLIPGAGEPNFDAFEVNPYMTKKQRKELEVKSLLEKIQPELISLDPGKIGEVDHATYQQRLEDKEALYGPVIKDKFQPRYKMKGKSKSGKRESRKQTVFDAEKRDETRKSVAEKERKRLQLEKEKEKNPPEFTSALDRFKKKR</sequence>
<dbReference type="Gene3D" id="2.130.10.10">
    <property type="entry name" value="YVTN repeat-like/Quinoprotein amine dehydrogenase"/>
    <property type="match status" value="1"/>
</dbReference>
<keyword evidence="4" id="KW-0677">Repeat</keyword>
<evidence type="ECO:0000256" key="6">
    <source>
        <dbReference type="ARBA" id="ARBA00059061"/>
    </source>
</evidence>
<dbReference type="Pfam" id="PF08149">
    <property type="entry name" value="BING4CT"/>
    <property type="match status" value="1"/>
</dbReference>
<dbReference type="AlphaFoldDB" id="A0A9Q0YLY0"/>
<comment type="subcellular location">
    <subcellularLocation>
        <location evidence="1">Nucleus</location>
        <location evidence="1">Nucleolus</location>
    </subcellularLocation>
</comment>
<keyword evidence="2" id="KW-0597">Phosphoprotein</keyword>
<dbReference type="Proteomes" id="UP001152320">
    <property type="component" value="Chromosome 18"/>
</dbReference>